<reference evidence="7 8" key="1">
    <citation type="submission" date="2021-06" db="EMBL/GenBank/DDBJ databases">
        <authorList>
            <person name="Lee D.H."/>
        </authorList>
    </citation>
    <scope>NUCLEOTIDE SEQUENCE [LARGE SCALE GENOMIC DNA]</scope>
    <source>
        <strain evidence="7 8">MMS21-HV4-11</strain>
    </source>
</reference>
<evidence type="ECO:0000256" key="3">
    <source>
        <dbReference type="ARBA" id="ARBA00022679"/>
    </source>
</evidence>
<keyword evidence="4" id="KW-0663">Pyridoxal phosphate</keyword>
<keyword evidence="3 7" id="KW-0808">Transferase</keyword>
<sequence length="403" mass="43520">MQDHNRFVAPGLKASLSGATAGLPETPISEVAMTVFGDPDVVPLWFGESDLVTPDFVRNAAAAGLQGGDTFYTWQRGIPELRGALSAYTERLYRIKCPIERLTVTTGGMQAILLTCQLLLDPGDNIAIVSPIWPNITSATKLVGGVPKYVALDRTPSGGWKLDLQKVFDSVDERTRAIFVNSPGNPTGWTMTTEEQAALLDFARKRGVWIMADEVYARLIYSKRPDGRQVAPSFLELAGPGDPVIVLNSFSKPWAMTGWRLGWLTHPAALGDQFAKLVQINTSGAPAFLQKGAVAALEQGDGFIHKMVERCRAGGELVFQRLSALPRVKIARPDAAFYAFFSVDGVEDTLAFCKTMAKQYKVGLAPGEAFGPGGQGNVRLCFASSAERLSKGLDRVEAAIKAL</sequence>
<keyword evidence="8" id="KW-1185">Reference proteome</keyword>
<evidence type="ECO:0000313" key="8">
    <source>
        <dbReference type="Proteomes" id="UP000727907"/>
    </source>
</evidence>
<dbReference type="PANTHER" id="PTHR46383:SF2">
    <property type="entry name" value="AMINOTRANSFERASE"/>
    <property type="match status" value="1"/>
</dbReference>
<feature type="domain" description="Aminotransferase class I/classII large" evidence="6">
    <location>
        <begin position="47"/>
        <end position="395"/>
    </location>
</feature>
<evidence type="ECO:0000256" key="2">
    <source>
        <dbReference type="ARBA" id="ARBA00022576"/>
    </source>
</evidence>
<dbReference type="InterPro" id="IPR004838">
    <property type="entry name" value="NHTrfase_class1_PyrdxlP-BS"/>
</dbReference>
<dbReference type="EC" id="2.6.1.-" evidence="7"/>
<dbReference type="Proteomes" id="UP000727907">
    <property type="component" value="Unassembled WGS sequence"/>
</dbReference>
<dbReference type="InterPro" id="IPR050596">
    <property type="entry name" value="AspAT/PAT-like"/>
</dbReference>
<comment type="caution">
    <text evidence="7">The sequence shown here is derived from an EMBL/GenBank/DDBJ whole genome shotgun (WGS) entry which is preliminary data.</text>
</comment>
<evidence type="ECO:0000256" key="5">
    <source>
        <dbReference type="ARBA" id="ARBA00049185"/>
    </source>
</evidence>
<dbReference type="Pfam" id="PF00155">
    <property type="entry name" value="Aminotran_1_2"/>
    <property type="match status" value="1"/>
</dbReference>
<evidence type="ECO:0000259" key="6">
    <source>
        <dbReference type="Pfam" id="PF00155"/>
    </source>
</evidence>
<organism evidence="7 8">
    <name type="scientific">Reyranella humidisoli</name>
    <dbReference type="NCBI Taxonomy" id="2849149"/>
    <lineage>
        <taxon>Bacteria</taxon>
        <taxon>Pseudomonadati</taxon>
        <taxon>Pseudomonadota</taxon>
        <taxon>Alphaproteobacteria</taxon>
        <taxon>Hyphomicrobiales</taxon>
        <taxon>Reyranellaceae</taxon>
        <taxon>Reyranella</taxon>
    </lineage>
</organism>
<dbReference type="PANTHER" id="PTHR46383">
    <property type="entry name" value="ASPARTATE AMINOTRANSFERASE"/>
    <property type="match status" value="1"/>
</dbReference>
<gene>
    <name evidence="7" type="ORF">KQ910_23665</name>
</gene>
<dbReference type="RefSeq" id="WP_216965969.1">
    <property type="nucleotide sequence ID" value="NZ_JAHOPB010000003.1"/>
</dbReference>
<evidence type="ECO:0000313" key="7">
    <source>
        <dbReference type="EMBL" id="MBU8876793.1"/>
    </source>
</evidence>
<dbReference type="GO" id="GO:0008483">
    <property type="term" value="F:transaminase activity"/>
    <property type="evidence" value="ECO:0007669"/>
    <property type="project" value="UniProtKB-KW"/>
</dbReference>
<keyword evidence="2 7" id="KW-0032">Aminotransferase</keyword>
<accession>A0ABS6IR09</accession>
<dbReference type="PROSITE" id="PS00105">
    <property type="entry name" value="AA_TRANSFER_CLASS_1"/>
    <property type="match status" value="1"/>
</dbReference>
<protein>
    <submittedName>
        <fullName evidence="7">Pyridoxal phosphate-dependent aminotransferase</fullName>
        <ecNumber evidence="7">2.6.1.-</ecNumber>
    </submittedName>
</protein>
<comment type="cofactor">
    <cofactor evidence="1">
        <name>pyridoxal 5'-phosphate</name>
        <dbReference type="ChEBI" id="CHEBI:597326"/>
    </cofactor>
</comment>
<dbReference type="EMBL" id="JAHOPB010000003">
    <property type="protein sequence ID" value="MBU8876793.1"/>
    <property type="molecule type" value="Genomic_DNA"/>
</dbReference>
<dbReference type="InterPro" id="IPR004839">
    <property type="entry name" value="Aminotransferase_I/II_large"/>
</dbReference>
<dbReference type="NCBIfam" id="NF004770">
    <property type="entry name" value="PRK06108.1"/>
    <property type="match status" value="1"/>
</dbReference>
<comment type="catalytic activity">
    <reaction evidence="5">
        <text>L-aspartate + 2-oxoglutarate = oxaloacetate + L-glutamate</text>
        <dbReference type="Rhea" id="RHEA:21824"/>
        <dbReference type="ChEBI" id="CHEBI:16452"/>
        <dbReference type="ChEBI" id="CHEBI:16810"/>
        <dbReference type="ChEBI" id="CHEBI:29985"/>
        <dbReference type="ChEBI" id="CHEBI:29991"/>
        <dbReference type="EC" id="2.6.1.1"/>
    </reaction>
</comment>
<evidence type="ECO:0000256" key="4">
    <source>
        <dbReference type="ARBA" id="ARBA00022898"/>
    </source>
</evidence>
<evidence type="ECO:0000256" key="1">
    <source>
        <dbReference type="ARBA" id="ARBA00001933"/>
    </source>
</evidence>
<name>A0ABS6IR09_9HYPH</name>
<proteinExistence type="predicted"/>
<dbReference type="CDD" id="cd00609">
    <property type="entry name" value="AAT_like"/>
    <property type="match status" value="1"/>
</dbReference>